<dbReference type="AlphaFoldDB" id="A0ABD5VBP9"/>
<dbReference type="Proteomes" id="UP001596395">
    <property type="component" value="Unassembled WGS sequence"/>
</dbReference>
<proteinExistence type="predicted"/>
<comment type="caution">
    <text evidence="2">The sequence shown here is derived from an EMBL/GenBank/DDBJ whole genome shotgun (WGS) entry which is preliminary data.</text>
</comment>
<dbReference type="RefSeq" id="WP_336349452.1">
    <property type="nucleotide sequence ID" value="NZ_JAZAQL010000001.1"/>
</dbReference>
<evidence type="ECO:0000313" key="3">
    <source>
        <dbReference type="Proteomes" id="UP001596395"/>
    </source>
</evidence>
<organism evidence="2 3">
    <name type="scientific">Halorubellus litoreus</name>
    <dbReference type="NCBI Taxonomy" id="755308"/>
    <lineage>
        <taxon>Archaea</taxon>
        <taxon>Methanobacteriati</taxon>
        <taxon>Methanobacteriota</taxon>
        <taxon>Stenosarchaea group</taxon>
        <taxon>Halobacteria</taxon>
        <taxon>Halobacteriales</taxon>
        <taxon>Halorubellaceae</taxon>
        <taxon>Halorubellus</taxon>
    </lineage>
</organism>
<feature type="transmembrane region" description="Helical" evidence="1">
    <location>
        <begin position="44"/>
        <end position="62"/>
    </location>
</feature>
<feature type="transmembrane region" description="Helical" evidence="1">
    <location>
        <begin position="69"/>
        <end position="88"/>
    </location>
</feature>
<evidence type="ECO:0000256" key="1">
    <source>
        <dbReference type="SAM" id="Phobius"/>
    </source>
</evidence>
<name>A0ABD5VBP9_9EURY</name>
<gene>
    <name evidence="2" type="ORF">ACFQGB_06335</name>
</gene>
<reference evidence="2 3" key="1">
    <citation type="journal article" date="2019" name="Int. J. Syst. Evol. Microbiol.">
        <title>The Global Catalogue of Microorganisms (GCM) 10K type strain sequencing project: providing services to taxonomists for standard genome sequencing and annotation.</title>
        <authorList>
            <consortium name="The Broad Institute Genomics Platform"/>
            <consortium name="The Broad Institute Genome Sequencing Center for Infectious Disease"/>
            <person name="Wu L."/>
            <person name="Ma J."/>
        </authorList>
    </citation>
    <scope>NUCLEOTIDE SEQUENCE [LARGE SCALE GENOMIC DNA]</scope>
    <source>
        <strain evidence="2 3">GX26</strain>
    </source>
</reference>
<feature type="transmembrane region" description="Helical" evidence="1">
    <location>
        <begin position="108"/>
        <end position="128"/>
    </location>
</feature>
<evidence type="ECO:0008006" key="4">
    <source>
        <dbReference type="Google" id="ProtNLM"/>
    </source>
</evidence>
<evidence type="ECO:0000313" key="2">
    <source>
        <dbReference type="EMBL" id="MFC6952476.1"/>
    </source>
</evidence>
<accession>A0ABD5VBP9</accession>
<keyword evidence="1" id="KW-0472">Membrane</keyword>
<keyword evidence="1" id="KW-1133">Transmembrane helix</keyword>
<protein>
    <recommendedName>
        <fullName evidence="4">HPP family protein</fullName>
    </recommendedName>
</protein>
<sequence>MVLLSPKSAAGFVGSLLVAVGSLLPWFRDPSAVASETIHGFANGAHIVFLLAIVALFLLFVSNDLLTHVVVSLFVGSTSLASASMTWIDIPDAHAAVGSGLKPGTGLLMVTLGALTLLGYALLAATAVREYGISDEDARADFPVEKSP</sequence>
<keyword evidence="3" id="KW-1185">Reference proteome</keyword>
<dbReference type="EMBL" id="JBHSXN010000001">
    <property type="protein sequence ID" value="MFC6952476.1"/>
    <property type="molecule type" value="Genomic_DNA"/>
</dbReference>
<keyword evidence="1" id="KW-0812">Transmembrane</keyword>